<organism evidence="6">
    <name type="scientific">Fagus sylvatica</name>
    <name type="common">Beechnut</name>
    <dbReference type="NCBI Taxonomy" id="28930"/>
    <lineage>
        <taxon>Eukaryota</taxon>
        <taxon>Viridiplantae</taxon>
        <taxon>Streptophyta</taxon>
        <taxon>Embryophyta</taxon>
        <taxon>Tracheophyta</taxon>
        <taxon>Spermatophyta</taxon>
        <taxon>Magnoliopsida</taxon>
        <taxon>eudicotyledons</taxon>
        <taxon>Gunneridae</taxon>
        <taxon>Pentapetalae</taxon>
        <taxon>rosids</taxon>
        <taxon>fabids</taxon>
        <taxon>Fagales</taxon>
        <taxon>Fagaceae</taxon>
        <taxon>Fagus</taxon>
    </lineage>
</organism>
<dbReference type="FunFam" id="3.40.50.2000:FF:000027">
    <property type="entry name" value="Glycosyltransferase"/>
    <property type="match status" value="1"/>
</dbReference>
<gene>
    <name evidence="6" type="ORF">FSB_LOCUS44345</name>
</gene>
<dbReference type="CDD" id="cd03784">
    <property type="entry name" value="GT1_Gtf-like"/>
    <property type="match status" value="1"/>
</dbReference>
<evidence type="ECO:0000256" key="2">
    <source>
        <dbReference type="ARBA" id="ARBA00022676"/>
    </source>
</evidence>
<dbReference type="Pfam" id="PF00201">
    <property type="entry name" value="UDPGT"/>
    <property type="match status" value="1"/>
</dbReference>
<comment type="similarity">
    <text evidence="1 4">Belongs to the UDP-glycosyltransferase family.</text>
</comment>
<evidence type="ECO:0000256" key="1">
    <source>
        <dbReference type="ARBA" id="ARBA00009995"/>
    </source>
</evidence>
<dbReference type="InterPro" id="IPR002213">
    <property type="entry name" value="UDP_glucos_trans"/>
</dbReference>
<dbReference type="GO" id="GO:0080044">
    <property type="term" value="F:quercetin 7-O-glucosyltransferase activity"/>
    <property type="evidence" value="ECO:0007669"/>
    <property type="project" value="TreeGrafter"/>
</dbReference>
<evidence type="ECO:0000256" key="5">
    <source>
        <dbReference type="RuleBase" id="RU362057"/>
    </source>
</evidence>
<dbReference type="EC" id="2.4.1.-" evidence="5"/>
<keyword evidence="3 4" id="KW-0808">Transferase</keyword>
<dbReference type="PANTHER" id="PTHR11926">
    <property type="entry name" value="GLUCOSYL/GLUCURONOSYL TRANSFERASES"/>
    <property type="match status" value="1"/>
</dbReference>
<dbReference type="EMBL" id="OIVN01004280">
    <property type="protein sequence ID" value="SPD16463.1"/>
    <property type="molecule type" value="Genomic_DNA"/>
</dbReference>
<reference evidence="6" key="1">
    <citation type="submission" date="2018-02" db="EMBL/GenBank/DDBJ databases">
        <authorList>
            <person name="Cohen D.B."/>
            <person name="Kent A.D."/>
        </authorList>
    </citation>
    <scope>NUCLEOTIDE SEQUENCE</scope>
</reference>
<dbReference type="PROSITE" id="PS00375">
    <property type="entry name" value="UDPGT"/>
    <property type="match status" value="1"/>
</dbReference>
<dbReference type="InterPro" id="IPR035595">
    <property type="entry name" value="UDP_glycos_trans_CS"/>
</dbReference>
<dbReference type="SUPFAM" id="SSF53756">
    <property type="entry name" value="UDP-Glycosyltransferase/glycogen phosphorylase"/>
    <property type="match status" value="1"/>
</dbReference>
<keyword evidence="2 4" id="KW-0328">Glycosyltransferase</keyword>
<proteinExistence type="inferred from homology"/>
<dbReference type="GO" id="GO:0080043">
    <property type="term" value="F:quercetin 3-O-glucosyltransferase activity"/>
    <property type="evidence" value="ECO:0007669"/>
    <property type="project" value="TreeGrafter"/>
</dbReference>
<sequence length="483" mass="53799">MDSKTLLTDKPHAVCIPIPAQSHMTAMLKLSKLLHHEGFHITFVNTEFNHQRFLKSRGPNSLDGLSDFRFETIPDSLPPSDLNNTQDIPSLSNSIMINFLAPFSNLLVKLNTATSNNPPVTCIISDGYMSFTITAAQELGIPIVMFFPISACSLMGTMQLPTLKDKGIIPLKDESYLSNGYLDTIIDWIPGMRDIRLRDLPSFVRTIDPNDVLFKFVIQVAERAPKGSGIIVHTFDELEQEVLEALSTMFPHLYAIGPLQSLLNHSSIDPLESIGYNLWKEETECLHWLNSKAPNSVIYVSFGSIAFVTPSQLVELGWGLANSNYSFLWIIRPDLVIGGESAILSPEFEVEIKERGLIANWCPQEEVLSHPSIGGFLTHSGWNSTFESVCAGVPMLCLPFFSDQQTNCKYTCNEWGIGMEIDSDIKRDEVQKIVRELMEGDKGKKMKKKAMEWKKLAEEATGPLGSSSINLKKLVSEVLLSKG</sequence>
<protein>
    <recommendedName>
        <fullName evidence="5">Glycosyltransferase</fullName>
        <ecNumber evidence="5">2.4.1.-</ecNumber>
    </recommendedName>
</protein>
<evidence type="ECO:0000256" key="4">
    <source>
        <dbReference type="RuleBase" id="RU003718"/>
    </source>
</evidence>
<dbReference type="AlphaFoldDB" id="A0A2N9HXJ1"/>
<name>A0A2N9HXJ1_FAGSY</name>
<accession>A0A2N9HXJ1</accession>
<dbReference type="FunFam" id="3.40.50.2000:FF:000065">
    <property type="entry name" value="Glycosyltransferase"/>
    <property type="match status" value="1"/>
</dbReference>
<evidence type="ECO:0000256" key="3">
    <source>
        <dbReference type="ARBA" id="ARBA00022679"/>
    </source>
</evidence>
<evidence type="ECO:0000313" key="6">
    <source>
        <dbReference type="EMBL" id="SPD16463.1"/>
    </source>
</evidence>
<dbReference type="Gene3D" id="3.40.50.2000">
    <property type="entry name" value="Glycogen Phosphorylase B"/>
    <property type="match status" value="2"/>
</dbReference>
<dbReference type="PANTHER" id="PTHR11926:SF1516">
    <property type="entry name" value="GLYCOSYLTRANSFERASE"/>
    <property type="match status" value="1"/>
</dbReference>